<evidence type="ECO:0000259" key="2">
    <source>
        <dbReference type="Pfam" id="PF07171"/>
    </source>
</evidence>
<feature type="domain" description="Microcystin LR degradation protein MlrC N-terminal" evidence="3">
    <location>
        <begin position="3"/>
        <end position="297"/>
    </location>
</feature>
<proteinExistence type="inferred from homology"/>
<protein>
    <recommendedName>
        <fullName evidence="1">Microcystinase C</fullName>
        <shortName evidence="1">MlrC</shortName>
    </recommendedName>
</protein>
<sequence>MTRIAIGGFLHESHSFAPVPTTWADFLSPGGWPAVQRSATLLDTLRPSAVPAAGAIKAAEAAGVTLAPLSWGFANPAGPVTAEAFERLAALIFHDLQAALDEGPLDGLYLDLHGAMVAEHFPDAEGELLRRARAILGPDVPITASLDPHCNLTAAMVQHADALAPFRTYPHVDMKEAGARAMALLLERIKLGRPFAKAFRQLDYLIPITGQCTLVPPMADAMAARAALASRMGVAELGLCFGFPYADFPDCGVGIAAYAVDQARADAAADGLLADLKAREAAFVPDIHTAKDGVAKAIKLADKARKPIVLADTQDNPGGGGHGDTTGLLAELIAQRAEGAVLALINDAESARACHAAGEGALVPLSLGGKSDGAPLAVQARVLRLTDGGFMCTGPMAGGNWADLGPTALISPAPGVRVIVTSRKMQAYDQALFRHVGIEPSAQRILALKSSVHFRADFQPIAEAVLVVAAPGPVVADPATLPFTKLRPGLRLRPGDNRRTA</sequence>
<dbReference type="Proteomes" id="UP000199473">
    <property type="component" value="Unassembled WGS sequence"/>
</dbReference>
<dbReference type="GO" id="GO:0006508">
    <property type="term" value="P:proteolysis"/>
    <property type="evidence" value="ECO:0007669"/>
    <property type="project" value="UniProtKB-KW"/>
</dbReference>
<keyword evidence="1" id="KW-0479">Metal-binding</keyword>
<keyword evidence="1" id="KW-0645">Protease</keyword>
<dbReference type="AlphaFoldDB" id="A0A1I4AMW8"/>
<reference evidence="4 5" key="1">
    <citation type="submission" date="2016-10" db="EMBL/GenBank/DDBJ databases">
        <authorList>
            <person name="de Groot N.N."/>
        </authorList>
    </citation>
    <scope>NUCLEOTIDE SEQUENCE [LARGE SCALE GENOMIC DNA]</scope>
    <source>
        <strain evidence="4 5">DSM 19981</strain>
    </source>
</reference>
<keyword evidence="1" id="KW-0482">Metalloprotease</keyword>
<feature type="domain" description="Microcystin LR degradation protein MlrC C-terminal" evidence="2">
    <location>
        <begin position="310"/>
        <end position="485"/>
    </location>
</feature>
<gene>
    <name evidence="4" type="ORF">SAMN02745775_10411</name>
</gene>
<comment type="function">
    <text evidence="1">Involved in peptidolytic degradation of cyclic heptapeptide hepatotoxin microcystin (MC).</text>
</comment>
<dbReference type="EMBL" id="FOSQ01000004">
    <property type="protein sequence ID" value="SFK57862.1"/>
    <property type="molecule type" value="Genomic_DNA"/>
</dbReference>
<dbReference type="GO" id="GO:0008237">
    <property type="term" value="F:metallopeptidase activity"/>
    <property type="evidence" value="ECO:0007669"/>
    <property type="project" value="UniProtKB-KW"/>
</dbReference>
<organism evidence="4 5">
    <name type="scientific">Falsiroseomonas stagni DSM 19981</name>
    <dbReference type="NCBI Taxonomy" id="1123062"/>
    <lineage>
        <taxon>Bacteria</taxon>
        <taxon>Pseudomonadati</taxon>
        <taxon>Pseudomonadota</taxon>
        <taxon>Alphaproteobacteria</taxon>
        <taxon>Acetobacterales</taxon>
        <taxon>Roseomonadaceae</taxon>
        <taxon>Falsiroseomonas</taxon>
    </lineage>
</organism>
<accession>A0A1I4AMW8</accession>
<dbReference type="STRING" id="1123062.SAMN02745775_10411"/>
<dbReference type="OrthoDB" id="9782658at2"/>
<evidence type="ECO:0000313" key="5">
    <source>
        <dbReference type="Proteomes" id="UP000199473"/>
    </source>
</evidence>
<evidence type="ECO:0000259" key="3">
    <source>
        <dbReference type="Pfam" id="PF07364"/>
    </source>
</evidence>
<dbReference type="PIRSF" id="PIRSF012702">
    <property type="entry name" value="UCP012702"/>
    <property type="match status" value="1"/>
</dbReference>
<comment type="similarity">
    <text evidence="1">Belongs to the peptidase M81 family.</text>
</comment>
<dbReference type="Pfam" id="PF07171">
    <property type="entry name" value="MlrC_C"/>
    <property type="match status" value="1"/>
</dbReference>
<evidence type="ECO:0000313" key="4">
    <source>
        <dbReference type="EMBL" id="SFK57862.1"/>
    </source>
</evidence>
<dbReference type="Pfam" id="PF07364">
    <property type="entry name" value="DUF1485"/>
    <property type="match status" value="1"/>
</dbReference>
<dbReference type="GO" id="GO:0046872">
    <property type="term" value="F:metal ion binding"/>
    <property type="evidence" value="ECO:0007669"/>
    <property type="project" value="UniProtKB-KW"/>
</dbReference>
<evidence type="ECO:0000256" key="1">
    <source>
        <dbReference type="PIRNR" id="PIRNR012702"/>
    </source>
</evidence>
<dbReference type="InterPro" id="IPR010799">
    <property type="entry name" value="MlrC_C"/>
</dbReference>
<name>A0A1I4AMW8_9PROT</name>
<comment type="cofactor">
    <cofactor evidence="1">
        <name>Zn(2+)</name>
        <dbReference type="ChEBI" id="CHEBI:29105"/>
    </cofactor>
    <text evidence="1">Binds 1 zinc ion per subunit.</text>
</comment>
<keyword evidence="1" id="KW-0378">Hydrolase</keyword>
<keyword evidence="5" id="KW-1185">Reference proteome</keyword>
<dbReference type="RefSeq" id="WP_092959907.1">
    <property type="nucleotide sequence ID" value="NZ_FOSQ01000004.1"/>
</dbReference>
<dbReference type="InterPro" id="IPR015995">
    <property type="entry name" value="MlrC_N"/>
</dbReference>
<dbReference type="InterPro" id="IPR009197">
    <property type="entry name" value="MlrC"/>
</dbReference>